<dbReference type="OMA" id="CIINEQG"/>
<keyword evidence="5" id="KW-0539">Nucleus</keyword>
<accession>J7RUP0</accession>
<dbReference type="SUPFAM" id="SSF54211">
    <property type="entry name" value="Ribosomal protein S5 domain 2-like"/>
    <property type="match status" value="1"/>
</dbReference>
<evidence type="ECO:0000256" key="1">
    <source>
        <dbReference type="ARBA" id="ARBA00004123"/>
    </source>
</evidence>
<evidence type="ECO:0000259" key="7">
    <source>
        <dbReference type="Pfam" id="PF03725"/>
    </source>
</evidence>
<dbReference type="PANTHER" id="PTHR11953:SF1">
    <property type="entry name" value="EXOSOME COMPLEX COMPONENT RRP46"/>
    <property type="match status" value="1"/>
</dbReference>
<dbReference type="GO" id="GO:0071042">
    <property type="term" value="P:nuclear polyadenylation-dependent mRNA catabolic process"/>
    <property type="evidence" value="ECO:0007669"/>
    <property type="project" value="EnsemblFungi"/>
</dbReference>
<comment type="subcellular location">
    <subcellularLocation>
        <location evidence="1">Nucleus</location>
    </subcellularLocation>
</comment>
<dbReference type="GO" id="GO:0071051">
    <property type="term" value="P:poly(A)-dependent snoRNA 3'-end processing"/>
    <property type="evidence" value="ECO:0007669"/>
    <property type="project" value="TreeGrafter"/>
</dbReference>
<feature type="domain" description="Exoribonuclease phosphorolytic" evidence="6">
    <location>
        <begin position="2"/>
        <end position="123"/>
    </location>
</feature>
<dbReference type="InterPro" id="IPR001247">
    <property type="entry name" value="ExoRNase_PH_dom1"/>
</dbReference>
<dbReference type="GO" id="GO:0000467">
    <property type="term" value="P:exonucleolytic trimming to generate mature 3'-end of 5.8S rRNA from tricistronic rRNA transcript (SSU-rRNA, 5.8S rRNA, LSU-rRNA)"/>
    <property type="evidence" value="ECO:0007669"/>
    <property type="project" value="EnsemblFungi"/>
</dbReference>
<keyword evidence="9" id="KW-1185">Reference proteome</keyword>
<evidence type="ECO:0000256" key="2">
    <source>
        <dbReference type="ARBA" id="ARBA00006678"/>
    </source>
</evidence>
<feature type="domain" description="Exoribonuclease phosphorolytic" evidence="7">
    <location>
        <begin position="141"/>
        <end position="199"/>
    </location>
</feature>
<dbReference type="Proteomes" id="UP000006310">
    <property type="component" value="Chromosome 2"/>
</dbReference>
<dbReference type="GO" id="GO:0034475">
    <property type="term" value="P:U4 snRNA 3'-end processing"/>
    <property type="evidence" value="ECO:0007669"/>
    <property type="project" value="TreeGrafter"/>
</dbReference>
<dbReference type="GO" id="GO:0005730">
    <property type="term" value="C:nucleolus"/>
    <property type="evidence" value="ECO:0007669"/>
    <property type="project" value="UniProtKB-SubCell"/>
</dbReference>
<dbReference type="InterPro" id="IPR027408">
    <property type="entry name" value="PNPase/RNase_PH_dom_sf"/>
</dbReference>
<dbReference type="InterPro" id="IPR015847">
    <property type="entry name" value="ExoRNase_PH_dom2"/>
</dbReference>
<dbReference type="EMBL" id="HE978315">
    <property type="protein sequence ID" value="CCK68557.1"/>
    <property type="molecule type" value="Genomic_DNA"/>
</dbReference>
<dbReference type="InterPro" id="IPR050080">
    <property type="entry name" value="RNase_PH"/>
</dbReference>
<protein>
    <submittedName>
        <fullName evidence="8">Uncharacterized protein</fullName>
    </submittedName>
</protein>
<dbReference type="GO" id="GO:0071035">
    <property type="term" value="P:nuclear polyadenylation-dependent rRNA catabolic process"/>
    <property type="evidence" value="ECO:0007669"/>
    <property type="project" value="EnsemblFungi"/>
</dbReference>
<dbReference type="KEGG" id="kng:KNAG_0B01100"/>
<dbReference type="OrthoDB" id="27298at2759"/>
<organism evidence="8 9">
    <name type="scientific">Huiozyma naganishii (strain ATCC MYA-139 / BCRC 22969 / CBS 8797 / KCTC 17520 / NBRC 10181 / NCYC 3082 / Yp74L-3)</name>
    <name type="common">Yeast</name>
    <name type="synonym">Kazachstania naganishii</name>
    <dbReference type="NCBI Taxonomy" id="1071383"/>
    <lineage>
        <taxon>Eukaryota</taxon>
        <taxon>Fungi</taxon>
        <taxon>Dikarya</taxon>
        <taxon>Ascomycota</taxon>
        <taxon>Saccharomycotina</taxon>
        <taxon>Saccharomycetes</taxon>
        <taxon>Saccharomycetales</taxon>
        <taxon>Saccharomycetaceae</taxon>
        <taxon>Huiozyma</taxon>
    </lineage>
</organism>
<keyword evidence="4" id="KW-0271">Exosome</keyword>
<dbReference type="AlphaFoldDB" id="J7RUP0"/>
<dbReference type="GO" id="GO:0016075">
    <property type="term" value="P:rRNA catabolic process"/>
    <property type="evidence" value="ECO:0007669"/>
    <property type="project" value="TreeGrafter"/>
</dbReference>
<dbReference type="GO" id="GO:0000177">
    <property type="term" value="C:cytoplasmic exosome (RNase complex)"/>
    <property type="evidence" value="ECO:0007669"/>
    <property type="project" value="EnsemblFungi"/>
</dbReference>
<comment type="similarity">
    <text evidence="2">Belongs to the RNase PH family.</text>
</comment>
<dbReference type="CDD" id="cd11372">
    <property type="entry name" value="RNase_PH_RRP46"/>
    <property type="match status" value="1"/>
</dbReference>
<dbReference type="GO" id="GO:0000176">
    <property type="term" value="C:nuclear exosome (RNase complex)"/>
    <property type="evidence" value="ECO:0007669"/>
    <property type="project" value="EnsemblFungi"/>
</dbReference>
<evidence type="ECO:0000256" key="4">
    <source>
        <dbReference type="ARBA" id="ARBA00022835"/>
    </source>
</evidence>
<reference evidence="9" key="2">
    <citation type="submission" date="2012-08" db="EMBL/GenBank/DDBJ databases">
        <title>Genome sequence of Kazachstania naganishii.</title>
        <authorList>
            <person name="Gordon J.L."/>
            <person name="Armisen D."/>
            <person name="Proux-Wera E."/>
            <person name="OhEigeartaigh S.S."/>
            <person name="Byrne K.P."/>
            <person name="Wolfe K.H."/>
        </authorList>
    </citation>
    <scope>NUCLEOTIDE SEQUENCE [LARGE SCALE GENOMIC DNA]</scope>
    <source>
        <strain evidence="9">ATCC MYA-139 / BCRC 22969 / CBS 8797 / CCRC 22969 / KCTC 17520 / NBRC 10181 / NCYC 3082</strain>
    </source>
</reference>
<dbReference type="SUPFAM" id="SSF55666">
    <property type="entry name" value="Ribonuclease PH domain 2-like"/>
    <property type="match status" value="1"/>
</dbReference>
<dbReference type="InterPro" id="IPR036345">
    <property type="entry name" value="ExoRNase_PH_dom2_sf"/>
</dbReference>
<proteinExistence type="inferred from homology"/>
<dbReference type="InterPro" id="IPR020568">
    <property type="entry name" value="Ribosomal_Su5_D2-typ_SF"/>
</dbReference>
<dbReference type="eggNOG" id="KOG1069">
    <property type="taxonomic scope" value="Eukaryota"/>
</dbReference>
<dbReference type="RefSeq" id="XP_022462803.1">
    <property type="nucleotide sequence ID" value="XM_022611389.1"/>
</dbReference>
<gene>
    <name evidence="8" type="primary">KNAG0B01100</name>
    <name evidence="8" type="ordered locus">KNAG_0B01100</name>
</gene>
<dbReference type="GeneID" id="34524207"/>
<evidence type="ECO:0000256" key="3">
    <source>
        <dbReference type="ARBA" id="ARBA00022552"/>
    </source>
</evidence>
<evidence type="ECO:0000313" key="8">
    <source>
        <dbReference type="EMBL" id="CCK68557.1"/>
    </source>
</evidence>
<evidence type="ECO:0000259" key="6">
    <source>
        <dbReference type="Pfam" id="PF01138"/>
    </source>
</evidence>
<dbReference type="GO" id="GO:0003723">
    <property type="term" value="F:RNA binding"/>
    <property type="evidence" value="ECO:0007669"/>
    <property type="project" value="TreeGrafter"/>
</dbReference>
<dbReference type="GO" id="GO:0071028">
    <property type="term" value="P:nuclear mRNA surveillance"/>
    <property type="evidence" value="ECO:0007669"/>
    <property type="project" value="TreeGrafter"/>
</dbReference>
<dbReference type="STRING" id="1071383.J7RUP0"/>
<dbReference type="Gene3D" id="3.30.230.70">
    <property type="entry name" value="GHMP Kinase, N-terminal domain"/>
    <property type="match status" value="1"/>
</dbReference>
<keyword evidence="3" id="KW-0698">rRNA processing</keyword>
<sequence>MGIQTGYLDQVDGSAHYKTDTTALLCSVTGPIEPKPRQELPTRMALEVIVRPALGVPLTREVEIQDKLNSILGSIIVVHRYPRQLCQITFQILESGEDPHLFDSKELVACVNAATLALIDAGIAMNSLAIGCVIAVLPESDGKHIIDPTDEQLRNAISVHSLVLQLVDGSKVVNNVLLLDSYGDFTEKILFEVLELGEKYILNKAQDFRKLIQERIEASILK</sequence>
<dbReference type="GO" id="GO:0071038">
    <property type="term" value="P:TRAMP-dependent tRNA surveillance pathway"/>
    <property type="evidence" value="ECO:0007669"/>
    <property type="project" value="EnsemblFungi"/>
</dbReference>
<dbReference type="HOGENOM" id="CLU_063514_2_1_1"/>
<evidence type="ECO:0000313" key="9">
    <source>
        <dbReference type="Proteomes" id="UP000006310"/>
    </source>
</evidence>
<reference evidence="8 9" key="1">
    <citation type="journal article" date="2011" name="Proc. Natl. Acad. Sci. U.S.A.">
        <title>Evolutionary erosion of yeast sex chromosomes by mating-type switching accidents.</title>
        <authorList>
            <person name="Gordon J.L."/>
            <person name="Armisen D."/>
            <person name="Proux-Wera E."/>
            <person name="Oheigeartaigh S.S."/>
            <person name="Byrne K.P."/>
            <person name="Wolfe K.H."/>
        </authorList>
    </citation>
    <scope>NUCLEOTIDE SEQUENCE [LARGE SCALE GENOMIC DNA]</scope>
    <source>
        <strain evidence="9">ATCC MYA-139 / BCRC 22969 / CBS 8797 / CCRC 22969 / KCTC 17520 / NBRC 10181 / NCYC 3082</strain>
    </source>
</reference>
<dbReference type="PANTHER" id="PTHR11953">
    <property type="entry name" value="EXOSOME COMPLEX COMPONENT"/>
    <property type="match status" value="1"/>
</dbReference>
<dbReference type="Pfam" id="PF03725">
    <property type="entry name" value="RNase_PH_C"/>
    <property type="match status" value="1"/>
</dbReference>
<name>J7RUP0_HUIN7</name>
<dbReference type="Pfam" id="PF01138">
    <property type="entry name" value="RNase_PH"/>
    <property type="match status" value="1"/>
</dbReference>
<evidence type="ECO:0000256" key="5">
    <source>
        <dbReference type="ARBA" id="ARBA00023242"/>
    </source>
</evidence>